<keyword evidence="1" id="KW-1133">Transmembrane helix</keyword>
<reference evidence="2 3" key="1">
    <citation type="submission" date="2016-04" db="EMBL/GenBank/DDBJ databases">
        <title>Genome analyses suggest a sexual origin of heterokaryosis in a supposedly ancient asexual fungus.</title>
        <authorList>
            <person name="Ropars J."/>
            <person name="Sedzielewska K."/>
            <person name="Noel J."/>
            <person name="Charron P."/>
            <person name="Farinelli L."/>
            <person name="Marton T."/>
            <person name="Kruger M."/>
            <person name="Pelin A."/>
            <person name="Brachmann A."/>
            <person name="Corradi N."/>
        </authorList>
    </citation>
    <scope>NUCLEOTIDE SEQUENCE [LARGE SCALE GENOMIC DNA]</scope>
    <source>
        <strain evidence="2 3">C2</strain>
    </source>
</reference>
<evidence type="ECO:0000256" key="1">
    <source>
        <dbReference type="SAM" id="Phobius"/>
    </source>
</evidence>
<feature type="transmembrane region" description="Helical" evidence="1">
    <location>
        <begin position="37"/>
        <end position="55"/>
    </location>
</feature>
<accession>A0A2N1MAR5</accession>
<evidence type="ECO:0000313" key="3">
    <source>
        <dbReference type="Proteomes" id="UP000233469"/>
    </source>
</evidence>
<dbReference type="EMBL" id="LLXL01003427">
    <property type="protein sequence ID" value="PKK58716.1"/>
    <property type="molecule type" value="Genomic_DNA"/>
</dbReference>
<organism evidence="2 3">
    <name type="scientific">Rhizophagus irregularis</name>
    <dbReference type="NCBI Taxonomy" id="588596"/>
    <lineage>
        <taxon>Eukaryota</taxon>
        <taxon>Fungi</taxon>
        <taxon>Fungi incertae sedis</taxon>
        <taxon>Mucoromycota</taxon>
        <taxon>Glomeromycotina</taxon>
        <taxon>Glomeromycetes</taxon>
        <taxon>Glomerales</taxon>
        <taxon>Glomeraceae</taxon>
        <taxon>Rhizophagus</taxon>
    </lineage>
</organism>
<dbReference type="Proteomes" id="UP000233469">
    <property type="component" value="Unassembled WGS sequence"/>
</dbReference>
<evidence type="ECO:0000313" key="2">
    <source>
        <dbReference type="EMBL" id="PKK58716.1"/>
    </source>
</evidence>
<proteinExistence type="predicted"/>
<keyword evidence="1" id="KW-0472">Membrane</keyword>
<name>A0A2N1MAR5_9GLOM</name>
<keyword evidence="1" id="KW-0812">Transmembrane</keyword>
<comment type="caution">
    <text evidence="2">The sequence shown here is derived from an EMBL/GenBank/DDBJ whole genome shotgun (WGS) entry which is preliminary data.</text>
</comment>
<reference evidence="2 3" key="2">
    <citation type="submission" date="2017-10" db="EMBL/GenBank/DDBJ databases">
        <title>Extensive intraspecific genome diversity in a model arbuscular mycorrhizal fungus.</title>
        <authorList>
            <person name="Chen E.C.H."/>
            <person name="Morin E."/>
            <person name="Baudet D."/>
            <person name="Noel J."/>
            <person name="Ndikumana S."/>
            <person name="Charron P."/>
            <person name="St-Onge C."/>
            <person name="Giorgi J."/>
            <person name="Grigoriev I.V."/>
            <person name="Roux C."/>
            <person name="Martin F.M."/>
            <person name="Corradi N."/>
        </authorList>
    </citation>
    <scope>NUCLEOTIDE SEQUENCE [LARGE SCALE GENOMIC DNA]</scope>
    <source>
        <strain evidence="2 3">C2</strain>
    </source>
</reference>
<sequence length="57" mass="6733">MQHHTQKNQRKGLRTIKSKEKRKDLYFSFGRLNLPPVNTVIGGMVHTILIVVLWYKI</sequence>
<dbReference type="AlphaFoldDB" id="A0A2N1MAR5"/>
<protein>
    <submittedName>
        <fullName evidence="2">Uncharacterized protein</fullName>
    </submittedName>
</protein>
<gene>
    <name evidence="2" type="ORF">RhiirC2_763179</name>
</gene>